<evidence type="ECO:0000313" key="2">
    <source>
        <dbReference type="EMBL" id="OLV19219.1"/>
    </source>
</evidence>
<feature type="compositionally biased region" description="Basic and acidic residues" evidence="1">
    <location>
        <begin position="107"/>
        <end position="118"/>
    </location>
</feature>
<proteinExistence type="predicted"/>
<comment type="caution">
    <text evidence="2">The sequence shown here is derived from an EMBL/GenBank/DDBJ whole genome shotgun (WGS) entry which is preliminary data.</text>
</comment>
<organism evidence="2 3">
    <name type="scientific">Deinococcus marmoris</name>
    <dbReference type="NCBI Taxonomy" id="249408"/>
    <lineage>
        <taxon>Bacteria</taxon>
        <taxon>Thermotogati</taxon>
        <taxon>Deinococcota</taxon>
        <taxon>Deinococci</taxon>
        <taxon>Deinococcales</taxon>
        <taxon>Deinococcaceae</taxon>
        <taxon>Deinococcus</taxon>
    </lineage>
</organism>
<keyword evidence="3" id="KW-1185">Reference proteome</keyword>
<evidence type="ECO:0000256" key="1">
    <source>
        <dbReference type="SAM" id="MobiDB-lite"/>
    </source>
</evidence>
<evidence type="ECO:0000313" key="3">
    <source>
        <dbReference type="Proteomes" id="UP000186607"/>
    </source>
</evidence>
<sequence>MWPSELARQLNVSPGVISKRLSVYRTEAGLERQDTLDKQTINHMTEMHLLLMAHATMTVREATLRVLGQWINPVTAQEAHLLTQRVQEIQDRLTGMERMLAEVHDIVTSRDRRRRDAAEQGQPTLDWAASPAENPQLSGVGQG</sequence>
<name>A0A1U7P230_9DEIO</name>
<accession>A0A1U7P230</accession>
<gene>
    <name evidence="2" type="ORF">BOO71_0003448</name>
</gene>
<feature type="region of interest" description="Disordered" evidence="1">
    <location>
        <begin position="107"/>
        <end position="143"/>
    </location>
</feature>
<dbReference type="AlphaFoldDB" id="A0A1U7P230"/>
<dbReference type="RefSeq" id="WP_139322777.1">
    <property type="nucleotide sequence ID" value="NZ_MSTI01000039.1"/>
</dbReference>
<reference evidence="2 3" key="1">
    <citation type="submission" date="2017-01" db="EMBL/GenBank/DDBJ databases">
        <title>Genome Analysis of Deinococcus marmoris KOPRI26562.</title>
        <authorList>
            <person name="Kim J.H."/>
            <person name="Oh H.-M."/>
        </authorList>
    </citation>
    <scope>NUCLEOTIDE SEQUENCE [LARGE SCALE GENOMIC DNA]</scope>
    <source>
        <strain evidence="2 3">KOPRI26562</strain>
    </source>
</reference>
<dbReference type="EMBL" id="MSTI01000039">
    <property type="protein sequence ID" value="OLV19219.1"/>
    <property type="molecule type" value="Genomic_DNA"/>
</dbReference>
<protein>
    <submittedName>
        <fullName evidence="2">Uncharacterized protein</fullName>
    </submittedName>
</protein>
<dbReference type="Proteomes" id="UP000186607">
    <property type="component" value="Unassembled WGS sequence"/>
</dbReference>
<feature type="compositionally biased region" description="Polar residues" evidence="1">
    <location>
        <begin position="133"/>
        <end position="143"/>
    </location>
</feature>